<dbReference type="Proteomes" id="UP000187203">
    <property type="component" value="Unassembled WGS sequence"/>
</dbReference>
<comment type="caution">
    <text evidence="2">The sequence shown here is derived from an EMBL/GenBank/DDBJ whole genome shotgun (WGS) entry which is preliminary data.</text>
</comment>
<dbReference type="AlphaFoldDB" id="A0A1R3JID0"/>
<name>A0A1R3JID0_9ROSI</name>
<keyword evidence="3" id="KW-1185">Reference proteome</keyword>
<evidence type="ECO:0000313" key="3">
    <source>
        <dbReference type="Proteomes" id="UP000187203"/>
    </source>
</evidence>
<proteinExistence type="predicted"/>
<feature type="compositionally biased region" description="Low complexity" evidence="1">
    <location>
        <begin position="48"/>
        <end position="59"/>
    </location>
</feature>
<dbReference type="EMBL" id="AWUE01016005">
    <property type="protein sequence ID" value="OMO94550.1"/>
    <property type="molecule type" value="Genomic_DNA"/>
</dbReference>
<organism evidence="2 3">
    <name type="scientific">Corchorus olitorius</name>
    <dbReference type="NCBI Taxonomy" id="93759"/>
    <lineage>
        <taxon>Eukaryota</taxon>
        <taxon>Viridiplantae</taxon>
        <taxon>Streptophyta</taxon>
        <taxon>Embryophyta</taxon>
        <taxon>Tracheophyta</taxon>
        <taxon>Spermatophyta</taxon>
        <taxon>Magnoliopsida</taxon>
        <taxon>eudicotyledons</taxon>
        <taxon>Gunneridae</taxon>
        <taxon>Pentapetalae</taxon>
        <taxon>rosids</taxon>
        <taxon>malvids</taxon>
        <taxon>Malvales</taxon>
        <taxon>Malvaceae</taxon>
        <taxon>Grewioideae</taxon>
        <taxon>Apeibeae</taxon>
        <taxon>Corchorus</taxon>
    </lineage>
</organism>
<feature type="compositionally biased region" description="Polar residues" evidence="1">
    <location>
        <begin position="62"/>
        <end position="74"/>
    </location>
</feature>
<reference evidence="3" key="1">
    <citation type="submission" date="2013-09" db="EMBL/GenBank/DDBJ databases">
        <title>Corchorus olitorius genome sequencing.</title>
        <authorList>
            <person name="Alam M."/>
            <person name="Haque M.S."/>
            <person name="Islam M.S."/>
            <person name="Emdad E.M."/>
            <person name="Islam M.M."/>
            <person name="Ahmed B."/>
            <person name="Halim A."/>
            <person name="Hossen Q.M.M."/>
            <person name="Hossain M.Z."/>
            <person name="Ahmed R."/>
            <person name="Khan M.M."/>
            <person name="Islam R."/>
            <person name="Rashid M.M."/>
            <person name="Khan S.A."/>
            <person name="Rahman M.S."/>
            <person name="Alam M."/>
            <person name="Yahiya A.S."/>
            <person name="Khan M.S."/>
            <person name="Azam M.S."/>
            <person name="Haque T."/>
            <person name="Lashkar M.Z.H."/>
            <person name="Akhand A.I."/>
            <person name="Morshed G."/>
            <person name="Roy S."/>
            <person name="Uddin K.S."/>
            <person name="Rabeya T."/>
            <person name="Hossain A.S."/>
            <person name="Chowdhury A."/>
            <person name="Snigdha A.R."/>
            <person name="Mortoza M.S."/>
            <person name="Matin S.A."/>
            <person name="Hoque S.M.E."/>
            <person name="Islam M.K."/>
            <person name="Roy D.K."/>
            <person name="Haider R."/>
            <person name="Moosa M.M."/>
            <person name="Elias S.M."/>
            <person name="Hasan A.M."/>
            <person name="Jahan S."/>
            <person name="Shafiuddin M."/>
            <person name="Mahmood N."/>
            <person name="Shommy N.S."/>
        </authorList>
    </citation>
    <scope>NUCLEOTIDE SEQUENCE [LARGE SCALE GENOMIC DNA]</scope>
    <source>
        <strain evidence="3">cv. O-4</strain>
    </source>
</reference>
<sequence length="83" mass="9292">MAVFLEHFKLLKTLTATNTAHRKSHRGDSTVPERVLTVNRSRKLQINPSLSPLSRSGLLFARSNSQLPKSSHNGTKLPPFRSQ</sequence>
<feature type="region of interest" description="Disordered" evidence="1">
    <location>
        <begin position="40"/>
        <end position="83"/>
    </location>
</feature>
<protein>
    <submittedName>
        <fullName evidence="2">Uncharacterized protein</fullName>
    </submittedName>
</protein>
<evidence type="ECO:0000256" key="1">
    <source>
        <dbReference type="SAM" id="MobiDB-lite"/>
    </source>
</evidence>
<gene>
    <name evidence="2" type="ORF">COLO4_16298</name>
</gene>
<evidence type="ECO:0000313" key="2">
    <source>
        <dbReference type="EMBL" id="OMO94550.1"/>
    </source>
</evidence>
<accession>A0A1R3JID0</accession>